<dbReference type="InterPro" id="IPR023299">
    <property type="entry name" value="ATPase_P-typ_cyto_dom_N"/>
</dbReference>
<dbReference type="Gene3D" id="3.40.1110.10">
    <property type="entry name" value="Calcium-transporting ATPase, cytoplasmic domain N"/>
    <property type="match status" value="1"/>
</dbReference>
<organism evidence="11 12">
    <name type="scientific">Plasticicumulans acidivorans</name>
    <dbReference type="NCBI Taxonomy" id="886464"/>
    <lineage>
        <taxon>Bacteria</taxon>
        <taxon>Pseudomonadati</taxon>
        <taxon>Pseudomonadota</taxon>
        <taxon>Gammaproteobacteria</taxon>
        <taxon>Candidatus Competibacteraceae</taxon>
        <taxon>Plasticicumulans</taxon>
    </lineage>
</organism>
<proteinExistence type="inferred from homology"/>
<dbReference type="InterPro" id="IPR023214">
    <property type="entry name" value="HAD_sf"/>
</dbReference>
<dbReference type="PROSITE" id="PS01229">
    <property type="entry name" value="COF_2"/>
    <property type="match status" value="1"/>
</dbReference>
<evidence type="ECO:0000313" key="12">
    <source>
        <dbReference type="Proteomes" id="UP000246569"/>
    </source>
</evidence>
<keyword evidence="6" id="KW-0472">Membrane</keyword>
<dbReference type="SUPFAM" id="SSF81653">
    <property type="entry name" value="Calcium ATPase, transduction domain A"/>
    <property type="match status" value="1"/>
</dbReference>
<dbReference type="InterPro" id="IPR059000">
    <property type="entry name" value="ATPase_P-type_domA"/>
</dbReference>
<accession>A0A317MWK3</accession>
<gene>
    <name evidence="11" type="ORF">C7443_103116</name>
</gene>
<evidence type="ECO:0000256" key="8">
    <source>
        <dbReference type="ARBA" id="ARBA00047308"/>
    </source>
</evidence>
<dbReference type="SFLD" id="SFLDS00003">
    <property type="entry name" value="Haloacid_Dehalogenase"/>
    <property type="match status" value="1"/>
</dbReference>
<evidence type="ECO:0000256" key="2">
    <source>
        <dbReference type="ARBA" id="ARBA00006024"/>
    </source>
</evidence>
<dbReference type="EMBL" id="QGTJ01000003">
    <property type="protein sequence ID" value="PWV63191.1"/>
    <property type="molecule type" value="Genomic_DNA"/>
</dbReference>
<dbReference type="SFLD" id="SFLDF00027">
    <property type="entry name" value="p-type_atpase"/>
    <property type="match status" value="1"/>
</dbReference>
<feature type="domain" description="P-type ATPase A" evidence="10">
    <location>
        <begin position="185"/>
        <end position="281"/>
    </location>
</feature>
<dbReference type="NCBIfam" id="TIGR01494">
    <property type="entry name" value="ATPase_P-type"/>
    <property type="match status" value="2"/>
</dbReference>
<keyword evidence="9" id="KW-0479">Metal-binding</keyword>
<comment type="subcellular location">
    <subcellularLocation>
        <location evidence="9">Cell membrane</location>
    </subcellularLocation>
    <subcellularLocation>
        <location evidence="1">Membrane</location>
    </subcellularLocation>
</comment>
<evidence type="ECO:0000259" key="10">
    <source>
        <dbReference type="Pfam" id="PF00122"/>
    </source>
</evidence>
<dbReference type="InterPro" id="IPR044492">
    <property type="entry name" value="P_typ_ATPase_HD_dom"/>
</dbReference>
<dbReference type="GO" id="GO:0046872">
    <property type="term" value="F:metal ion binding"/>
    <property type="evidence" value="ECO:0007669"/>
    <property type="project" value="UniProtKB-KW"/>
</dbReference>
<protein>
    <recommendedName>
        <fullName evidence="7">P-type Zn(2+) transporter</fullName>
        <ecNumber evidence="7">7.2.2.12</ecNumber>
    </recommendedName>
</protein>
<keyword evidence="9" id="KW-0547">Nucleotide-binding</keyword>
<dbReference type="GO" id="GO:0005524">
    <property type="term" value="F:ATP binding"/>
    <property type="evidence" value="ECO:0007669"/>
    <property type="project" value="UniProtKB-UniRule"/>
</dbReference>
<dbReference type="InterPro" id="IPR018303">
    <property type="entry name" value="ATPase_P-typ_P_site"/>
</dbReference>
<dbReference type="InterPro" id="IPR036412">
    <property type="entry name" value="HAD-like_sf"/>
</dbReference>
<comment type="caution">
    <text evidence="11">The sequence shown here is derived from an EMBL/GenBank/DDBJ whole genome shotgun (WGS) entry which is preliminary data.</text>
</comment>
<dbReference type="NCBIfam" id="TIGR01525">
    <property type="entry name" value="ATPase-IB_hvy"/>
    <property type="match status" value="1"/>
</dbReference>
<dbReference type="Gene3D" id="2.70.150.10">
    <property type="entry name" value="Calcium-transporting ATPase, cytoplasmic transduction domain A"/>
    <property type="match status" value="1"/>
</dbReference>
<evidence type="ECO:0000256" key="9">
    <source>
        <dbReference type="RuleBase" id="RU362081"/>
    </source>
</evidence>
<dbReference type="SFLD" id="SFLDG00002">
    <property type="entry name" value="C1.7:_P-type_atpase_like"/>
    <property type="match status" value="1"/>
</dbReference>
<dbReference type="Pfam" id="PF00122">
    <property type="entry name" value="E1-E2_ATPase"/>
    <property type="match status" value="1"/>
</dbReference>
<dbReference type="Gene3D" id="3.40.50.1000">
    <property type="entry name" value="HAD superfamily/HAD-like"/>
    <property type="match status" value="1"/>
</dbReference>
<keyword evidence="4" id="KW-1278">Translocase</keyword>
<dbReference type="InterPro" id="IPR051014">
    <property type="entry name" value="Cation_Transport_ATPase_IB"/>
</dbReference>
<evidence type="ECO:0000256" key="4">
    <source>
        <dbReference type="ARBA" id="ARBA00022967"/>
    </source>
</evidence>
<dbReference type="PROSITE" id="PS00154">
    <property type="entry name" value="ATPASE_E1_E2"/>
    <property type="match status" value="1"/>
</dbReference>
<dbReference type="PANTHER" id="PTHR48085">
    <property type="entry name" value="CADMIUM/ZINC-TRANSPORTING ATPASE HMA2-RELATED"/>
    <property type="match status" value="1"/>
</dbReference>
<dbReference type="AlphaFoldDB" id="A0A317MWK3"/>
<sequence>MWQIVHETRGRLRLRLPAASTAAGALALETLPGVSTVRVNAACGALVVEFDGQPATRERLFARLQAADATHGTTLPAVLSEAPDDASGLISAGAWLLLRPLLPWPLRTLLSWFSLSGTISRGLRALAERGVCVEALDATALTIAALRGEHGSAGLTRFLIELSNYLEARTVRRADDSLRRLLHVRPQRVWIERDGVTVAVDYDTLQGGELVVVGTGESIPVDGSVVAGEALVNQASVTGESLPLPRNAGMTVLAGTHVDSGRLVIRAERVGDATTTARISRYLLDALDRPAEVQTVANALADRRVSITLGAAALVFLTTRNLRRVESVFLVDFACAVKLGTPLALKAAMLQAAREGCLIRGGEMLERLAGVDTVVFDKTGTLTHATLEVTDVLPLGAFDEDQLLALTASIAEHSTHPVAEAVVALAQHRGVPHIDHEAVDFIVGHGLHADVDCAPVRIGSRHYLETDEGISLAPLREQVQRFAAEGKSLLYVSRGEEPIGVFALRDRVRREARTVIRQLRRQGVREIVMLTGDHGERARAIATQLRLDRVVHDCQPEDKAALINELRAQGRRVAFVGDGVNDGPALMSADVGIAMPRAADIARATAGIVLLEDRLDGLARLHARSRATLALIESNFRIAVGANALILIAAAFGRLSPVAASALHNGTTIALLLRALAAAAYPSRHLPRSPTHDGHDHP</sequence>
<dbReference type="OrthoDB" id="9814270at2"/>
<evidence type="ECO:0000256" key="7">
    <source>
        <dbReference type="ARBA" id="ARBA00039097"/>
    </source>
</evidence>
<keyword evidence="9" id="KW-0067">ATP-binding</keyword>
<name>A0A317MWK3_9GAMM</name>
<keyword evidence="3" id="KW-0812">Transmembrane</keyword>
<comment type="catalytic activity">
    <reaction evidence="8">
        <text>Zn(2+)(in) + ATP + H2O = Zn(2+)(out) + ADP + phosphate + H(+)</text>
        <dbReference type="Rhea" id="RHEA:20621"/>
        <dbReference type="ChEBI" id="CHEBI:15377"/>
        <dbReference type="ChEBI" id="CHEBI:15378"/>
        <dbReference type="ChEBI" id="CHEBI:29105"/>
        <dbReference type="ChEBI" id="CHEBI:30616"/>
        <dbReference type="ChEBI" id="CHEBI:43474"/>
        <dbReference type="ChEBI" id="CHEBI:456216"/>
        <dbReference type="EC" id="7.2.2.12"/>
    </reaction>
</comment>
<evidence type="ECO:0000313" key="11">
    <source>
        <dbReference type="EMBL" id="PWV63191.1"/>
    </source>
</evidence>
<dbReference type="PRINTS" id="PR00119">
    <property type="entry name" value="CATATPASE"/>
</dbReference>
<dbReference type="EC" id="7.2.2.12" evidence="7"/>
<dbReference type="SUPFAM" id="SSF56784">
    <property type="entry name" value="HAD-like"/>
    <property type="match status" value="1"/>
</dbReference>
<reference evidence="11 12" key="1">
    <citation type="submission" date="2018-05" db="EMBL/GenBank/DDBJ databases">
        <title>Genomic Encyclopedia of Type Strains, Phase IV (KMG-IV): sequencing the most valuable type-strain genomes for metagenomic binning, comparative biology and taxonomic classification.</title>
        <authorList>
            <person name="Goeker M."/>
        </authorList>
    </citation>
    <scope>NUCLEOTIDE SEQUENCE [LARGE SCALE GENOMIC DNA]</scope>
    <source>
        <strain evidence="11 12">DSM 23606</strain>
    </source>
</reference>
<dbReference type="Pfam" id="PF00702">
    <property type="entry name" value="Hydrolase"/>
    <property type="match status" value="1"/>
</dbReference>
<dbReference type="GO" id="GO:0016463">
    <property type="term" value="F:P-type zinc transporter activity"/>
    <property type="evidence" value="ECO:0007669"/>
    <property type="project" value="UniProtKB-EC"/>
</dbReference>
<dbReference type="InterPro" id="IPR008250">
    <property type="entry name" value="ATPase_P-typ_transduc_dom_A_sf"/>
</dbReference>
<dbReference type="GO" id="GO:0015086">
    <property type="term" value="F:cadmium ion transmembrane transporter activity"/>
    <property type="evidence" value="ECO:0007669"/>
    <property type="project" value="TreeGrafter"/>
</dbReference>
<dbReference type="RefSeq" id="WP_110017703.1">
    <property type="nucleotide sequence ID" value="NZ_QGTJ01000003.1"/>
</dbReference>
<dbReference type="GO" id="GO:0005886">
    <property type="term" value="C:plasma membrane"/>
    <property type="evidence" value="ECO:0007669"/>
    <property type="project" value="UniProtKB-SubCell"/>
</dbReference>
<dbReference type="Proteomes" id="UP000246569">
    <property type="component" value="Unassembled WGS sequence"/>
</dbReference>
<keyword evidence="12" id="KW-1185">Reference proteome</keyword>
<keyword evidence="5" id="KW-1133">Transmembrane helix</keyword>
<dbReference type="InterPro" id="IPR027256">
    <property type="entry name" value="P-typ_ATPase_IB"/>
</dbReference>
<evidence type="ECO:0000256" key="6">
    <source>
        <dbReference type="ARBA" id="ARBA00023136"/>
    </source>
</evidence>
<dbReference type="PANTHER" id="PTHR48085:SF5">
    <property type="entry name" value="CADMIUM_ZINC-TRANSPORTING ATPASE HMA4-RELATED"/>
    <property type="match status" value="1"/>
</dbReference>
<dbReference type="GO" id="GO:0016887">
    <property type="term" value="F:ATP hydrolysis activity"/>
    <property type="evidence" value="ECO:0007669"/>
    <property type="project" value="InterPro"/>
</dbReference>
<dbReference type="InterPro" id="IPR001757">
    <property type="entry name" value="P_typ_ATPase"/>
</dbReference>
<evidence type="ECO:0000256" key="3">
    <source>
        <dbReference type="ARBA" id="ARBA00022692"/>
    </source>
</evidence>
<evidence type="ECO:0000256" key="1">
    <source>
        <dbReference type="ARBA" id="ARBA00004370"/>
    </source>
</evidence>
<comment type="similarity">
    <text evidence="2 9">Belongs to the cation transport ATPase (P-type) (TC 3.A.3) family. Type IB subfamily.</text>
</comment>
<keyword evidence="9" id="KW-1003">Cell membrane</keyword>
<evidence type="ECO:0000256" key="5">
    <source>
        <dbReference type="ARBA" id="ARBA00022989"/>
    </source>
</evidence>